<evidence type="ECO:0000256" key="4">
    <source>
        <dbReference type="ARBA" id="ARBA00022598"/>
    </source>
</evidence>
<comment type="caution">
    <text evidence="15">The sequence shown here is derived from an EMBL/GenBank/DDBJ whole genome shotgun (WGS) entry which is preliminary data.</text>
</comment>
<sequence length="258" mass="27739">MDSALTFCKSVKPVHSPPEVGLTSLGRKLELLKLIASLRDVEEFVCAMYNDDKILIANRGEIAVRVIRTAHEMGIPCVAVYSTIDKDALHVKMADESVCIGEAPSSQSYLLMPNVLSAAISHGCTMLHPGYGFLAENAVFVEMCRGHGINFIGPNPDSIRVMGDKSTARDTMKNAGVPTVPGSDGLLQTTEEGIRLADEIGFPVMIKATAGGGGRGMRLAKERDEFVKLLQQAKSEAAAAFGNDGVYLEKYIQKSKAH</sequence>
<dbReference type="Pfam" id="PF02786">
    <property type="entry name" value="CPSase_L_D2"/>
    <property type="match status" value="1"/>
</dbReference>
<dbReference type="GO" id="GO:0006633">
    <property type="term" value="P:fatty acid biosynthetic process"/>
    <property type="evidence" value="ECO:0007669"/>
    <property type="project" value="UniProtKB-KW"/>
</dbReference>
<gene>
    <name evidence="15" type="ORF">Acr_08g0018630</name>
</gene>
<dbReference type="InterPro" id="IPR013815">
    <property type="entry name" value="ATP_grasp_subdomain_1"/>
</dbReference>
<dbReference type="Gene3D" id="3.40.50.20">
    <property type="match status" value="1"/>
</dbReference>
<keyword evidence="4" id="KW-0436">Ligase</keyword>
<dbReference type="Gene3D" id="3.30.1490.20">
    <property type="entry name" value="ATP-grasp fold, A domain"/>
    <property type="match status" value="1"/>
</dbReference>
<evidence type="ECO:0000256" key="2">
    <source>
        <dbReference type="ARBA" id="ARBA00004956"/>
    </source>
</evidence>
<protein>
    <recommendedName>
        <fullName evidence="3">biotin carboxylase</fullName>
        <ecNumber evidence="3">6.3.4.14</ecNumber>
    </recommendedName>
</protein>
<dbReference type="GO" id="GO:0005524">
    <property type="term" value="F:ATP binding"/>
    <property type="evidence" value="ECO:0007669"/>
    <property type="project" value="UniProtKB-UniRule"/>
</dbReference>
<dbReference type="GO" id="GO:0004075">
    <property type="term" value="F:biotin carboxylase activity"/>
    <property type="evidence" value="ECO:0007669"/>
    <property type="project" value="UniProtKB-EC"/>
</dbReference>
<keyword evidence="8" id="KW-0443">Lipid metabolism</keyword>
<keyword evidence="9" id="KW-0092">Biotin</keyword>
<comment type="catalytic activity">
    <reaction evidence="10">
        <text>N(6)-biotinyl-L-lysyl-[protein] + hydrogencarbonate + ATP = N(6)-carboxybiotinyl-L-lysyl-[protein] + ADP + phosphate + H(+)</text>
        <dbReference type="Rhea" id="RHEA:13501"/>
        <dbReference type="Rhea" id="RHEA-COMP:10505"/>
        <dbReference type="Rhea" id="RHEA-COMP:10506"/>
        <dbReference type="ChEBI" id="CHEBI:15378"/>
        <dbReference type="ChEBI" id="CHEBI:17544"/>
        <dbReference type="ChEBI" id="CHEBI:30616"/>
        <dbReference type="ChEBI" id="CHEBI:43474"/>
        <dbReference type="ChEBI" id="CHEBI:83144"/>
        <dbReference type="ChEBI" id="CHEBI:83145"/>
        <dbReference type="ChEBI" id="CHEBI:456216"/>
        <dbReference type="EC" id="6.3.4.14"/>
    </reaction>
</comment>
<evidence type="ECO:0000256" key="10">
    <source>
        <dbReference type="ARBA" id="ARBA00048600"/>
    </source>
</evidence>
<comment type="pathway">
    <text evidence="2">Lipid metabolism; malonyl-CoA biosynthesis; malonyl-CoA from acetyl-CoA: step 1/1.</text>
</comment>
<dbReference type="PANTHER" id="PTHR48095">
    <property type="entry name" value="PYRUVATE CARBOXYLASE SUBUNIT A"/>
    <property type="match status" value="1"/>
</dbReference>
<dbReference type="PANTHER" id="PTHR48095:SF2">
    <property type="entry name" value="BIOTIN CARBOXYLASE, CHLOROPLASTIC"/>
    <property type="match status" value="1"/>
</dbReference>
<dbReference type="InterPro" id="IPR005481">
    <property type="entry name" value="BC-like_N"/>
</dbReference>
<evidence type="ECO:0000256" key="1">
    <source>
        <dbReference type="ARBA" id="ARBA00003761"/>
    </source>
</evidence>
<dbReference type="FunFam" id="3.30.1490.20:FF:000018">
    <property type="entry name" value="Biotin carboxylase"/>
    <property type="match status" value="1"/>
</dbReference>
<evidence type="ECO:0000256" key="11">
    <source>
        <dbReference type="ARBA" id="ARBA00062964"/>
    </source>
</evidence>
<keyword evidence="8" id="KW-0444">Lipid biosynthesis</keyword>
<dbReference type="PROSITE" id="PS00866">
    <property type="entry name" value="CPSASE_1"/>
    <property type="match status" value="1"/>
</dbReference>
<evidence type="ECO:0000256" key="12">
    <source>
        <dbReference type="PROSITE-ProRule" id="PRU00409"/>
    </source>
</evidence>
<dbReference type="Proteomes" id="UP000585474">
    <property type="component" value="Unassembled WGS sequence"/>
</dbReference>
<dbReference type="Pfam" id="PF00289">
    <property type="entry name" value="Biotin_carb_N"/>
    <property type="match status" value="1"/>
</dbReference>
<keyword evidence="16" id="KW-1185">Reference proteome</keyword>
<dbReference type="OrthoDB" id="196847at2759"/>
<comment type="function">
    <text evidence="1">This protein is a component of the acetyl coenzyme A carboxylase complex; first, biotin carboxylase catalyzes the carboxylation of the carrier protein and then the transcarboxylase transfers the carboxyl group to form malonyl-CoA.</text>
</comment>
<keyword evidence="7 12" id="KW-0067">ATP-binding</keyword>
<accession>A0A7J0F6C5</accession>
<evidence type="ECO:0000256" key="3">
    <source>
        <dbReference type="ARBA" id="ARBA00013263"/>
    </source>
</evidence>
<evidence type="ECO:0000313" key="16">
    <source>
        <dbReference type="Proteomes" id="UP000585474"/>
    </source>
</evidence>
<evidence type="ECO:0000256" key="8">
    <source>
        <dbReference type="ARBA" id="ARBA00023160"/>
    </source>
</evidence>
<dbReference type="InterPro" id="IPR051602">
    <property type="entry name" value="ACC_Biotin_Carboxylase"/>
</dbReference>
<feature type="domain" description="Biotin carboxylation" evidence="14">
    <location>
        <begin position="50"/>
        <end position="258"/>
    </location>
</feature>
<keyword evidence="5 12" id="KW-0547">Nucleotide-binding</keyword>
<feature type="domain" description="ATP-grasp" evidence="13">
    <location>
        <begin position="169"/>
        <end position="253"/>
    </location>
</feature>
<evidence type="ECO:0000256" key="7">
    <source>
        <dbReference type="ARBA" id="ARBA00022840"/>
    </source>
</evidence>
<evidence type="ECO:0000256" key="6">
    <source>
        <dbReference type="ARBA" id="ARBA00022832"/>
    </source>
</evidence>
<dbReference type="PROSITE" id="PS50975">
    <property type="entry name" value="ATP_GRASP"/>
    <property type="match status" value="1"/>
</dbReference>
<evidence type="ECO:0000259" key="14">
    <source>
        <dbReference type="PROSITE" id="PS50979"/>
    </source>
</evidence>
<evidence type="ECO:0000313" key="15">
    <source>
        <dbReference type="EMBL" id="GFY93467.1"/>
    </source>
</evidence>
<dbReference type="InterPro" id="IPR011761">
    <property type="entry name" value="ATP-grasp"/>
</dbReference>
<dbReference type="EMBL" id="BJWL01000008">
    <property type="protein sequence ID" value="GFY93467.1"/>
    <property type="molecule type" value="Genomic_DNA"/>
</dbReference>
<dbReference type="FunFam" id="3.40.50.20:FF:000010">
    <property type="entry name" value="Propionyl-CoA carboxylase subunit alpha"/>
    <property type="match status" value="1"/>
</dbReference>
<dbReference type="SUPFAM" id="SSF52440">
    <property type="entry name" value="PreATP-grasp domain"/>
    <property type="match status" value="1"/>
</dbReference>
<dbReference type="GO" id="GO:0046872">
    <property type="term" value="F:metal ion binding"/>
    <property type="evidence" value="ECO:0007669"/>
    <property type="project" value="InterPro"/>
</dbReference>
<dbReference type="InterPro" id="IPR016185">
    <property type="entry name" value="PreATP-grasp_dom_sf"/>
</dbReference>
<keyword evidence="6" id="KW-0276">Fatty acid metabolism</keyword>
<reference evidence="15 16" key="1">
    <citation type="submission" date="2019-07" db="EMBL/GenBank/DDBJ databases">
        <title>De Novo Assembly of kiwifruit Actinidia rufa.</title>
        <authorList>
            <person name="Sugita-Konishi S."/>
            <person name="Sato K."/>
            <person name="Mori E."/>
            <person name="Abe Y."/>
            <person name="Kisaki G."/>
            <person name="Hamano K."/>
            <person name="Suezawa K."/>
            <person name="Otani M."/>
            <person name="Fukuda T."/>
            <person name="Manabe T."/>
            <person name="Gomi K."/>
            <person name="Tabuchi M."/>
            <person name="Akimitsu K."/>
            <person name="Kataoka I."/>
        </authorList>
    </citation>
    <scope>NUCLEOTIDE SEQUENCE [LARGE SCALE GENOMIC DNA]</scope>
    <source>
        <strain evidence="16">cv. Fuchu</strain>
    </source>
</reference>
<keyword evidence="8" id="KW-0275">Fatty acid biosynthesis</keyword>
<evidence type="ECO:0000259" key="13">
    <source>
        <dbReference type="PROSITE" id="PS50975"/>
    </source>
</evidence>
<dbReference type="InterPro" id="IPR005479">
    <property type="entry name" value="CPAse_ATP-bd"/>
</dbReference>
<name>A0A7J0F6C5_9ERIC</name>
<dbReference type="PROSITE" id="PS50979">
    <property type="entry name" value="BC"/>
    <property type="match status" value="1"/>
</dbReference>
<evidence type="ECO:0000256" key="9">
    <source>
        <dbReference type="ARBA" id="ARBA00023267"/>
    </source>
</evidence>
<evidence type="ECO:0000256" key="5">
    <source>
        <dbReference type="ARBA" id="ARBA00022741"/>
    </source>
</evidence>
<organism evidence="15 16">
    <name type="scientific">Actinidia rufa</name>
    <dbReference type="NCBI Taxonomy" id="165716"/>
    <lineage>
        <taxon>Eukaryota</taxon>
        <taxon>Viridiplantae</taxon>
        <taxon>Streptophyta</taxon>
        <taxon>Embryophyta</taxon>
        <taxon>Tracheophyta</taxon>
        <taxon>Spermatophyta</taxon>
        <taxon>Magnoliopsida</taxon>
        <taxon>eudicotyledons</taxon>
        <taxon>Gunneridae</taxon>
        <taxon>Pentapetalae</taxon>
        <taxon>asterids</taxon>
        <taxon>Ericales</taxon>
        <taxon>Actinidiaceae</taxon>
        <taxon>Actinidia</taxon>
    </lineage>
</organism>
<comment type="subunit">
    <text evidence="11">Acetyl-CoA carboxylase is a heterohexamer composed of biotin carboxyl carrier protein, biotin carboxylase and two subunits each of ACCase subunit alpha and ACCase plastid-coded subunit beta (accD).</text>
</comment>
<dbReference type="EC" id="6.3.4.14" evidence="3"/>
<dbReference type="SUPFAM" id="SSF56059">
    <property type="entry name" value="Glutathione synthetase ATP-binding domain-like"/>
    <property type="match status" value="1"/>
</dbReference>
<proteinExistence type="predicted"/>
<dbReference type="InterPro" id="IPR011764">
    <property type="entry name" value="Biotin_carboxylation_dom"/>
</dbReference>
<dbReference type="AlphaFoldDB" id="A0A7J0F6C5"/>